<comment type="caution">
    <text evidence="1">The sequence shown here is derived from an EMBL/GenBank/DDBJ whole genome shotgun (WGS) entry which is preliminary data.</text>
</comment>
<organism evidence="1 2">
    <name type="scientific">Trichonephila inaurata madagascariensis</name>
    <dbReference type="NCBI Taxonomy" id="2747483"/>
    <lineage>
        <taxon>Eukaryota</taxon>
        <taxon>Metazoa</taxon>
        <taxon>Ecdysozoa</taxon>
        <taxon>Arthropoda</taxon>
        <taxon>Chelicerata</taxon>
        <taxon>Arachnida</taxon>
        <taxon>Araneae</taxon>
        <taxon>Araneomorphae</taxon>
        <taxon>Entelegynae</taxon>
        <taxon>Araneoidea</taxon>
        <taxon>Nephilidae</taxon>
        <taxon>Trichonephila</taxon>
        <taxon>Trichonephila inaurata</taxon>
    </lineage>
</organism>
<evidence type="ECO:0000313" key="1">
    <source>
        <dbReference type="EMBL" id="GFY38177.1"/>
    </source>
</evidence>
<protein>
    <submittedName>
        <fullName evidence="1">Uncharacterized protein</fullName>
    </submittedName>
</protein>
<evidence type="ECO:0000313" key="2">
    <source>
        <dbReference type="Proteomes" id="UP000886998"/>
    </source>
</evidence>
<dbReference type="AlphaFoldDB" id="A0A8X7BPU6"/>
<keyword evidence="2" id="KW-1185">Reference proteome</keyword>
<gene>
    <name evidence="1" type="ORF">TNIN_235761</name>
</gene>
<accession>A0A8X7BPU6</accession>
<proteinExistence type="predicted"/>
<sequence length="134" mass="15230">MRSQNGINNMNVTKKLGCSPSLRISQVTEDVLFQAIGPETSQINDRNNVPGHLTEPLATGFRGEVQGETLPPPFAPTLQRSTLFDGYKKKKLLFYTPSKLLALFEFLFHMRRIFVNNNYGDFTDSERLLCNNVY</sequence>
<dbReference type="Proteomes" id="UP000886998">
    <property type="component" value="Unassembled WGS sequence"/>
</dbReference>
<dbReference type="EMBL" id="BMAV01000690">
    <property type="protein sequence ID" value="GFY38177.1"/>
    <property type="molecule type" value="Genomic_DNA"/>
</dbReference>
<reference evidence="1" key="1">
    <citation type="submission" date="2020-08" db="EMBL/GenBank/DDBJ databases">
        <title>Multicomponent nature underlies the extraordinary mechanical properties of spider dragline silk.</title>
        <authorList>
            <person name="Kono N."/>
            <person name="Nakamura H."/>
            <person name="Mori M."/>
            <person name="Yoshida Y."/>
            <person name="Ohtoshi R."/>
            <person name="Malay A.D."/>
            <person name="Moran D.A.P."/>
            <person name="Tomita M."/>
            <person name="Numata K."/>
            <person name="Arakawa K."/>
        </authorList>
    </citation>
    <scope>NUCLEOTIDE SEQUENCE</scope>
</reference>
<name>A0A8X7BPU6_9ARAC</name>